<feature type="compositionally biased region" description="Low complexity" evidence="1">
    <location>
        <begin position="53"/>
        <end position="74"/>
    </location>
</feature>
<name>A0A6L9SVT1_9BIFI</name>
<sequence>MRPDAAPSKRTFRIRRALVFGCAAVLVVVLVVVGCAIGGVFGRGGTTGGTGGASTSSSSKGIGKTGKTAGAADGAKSDKKPEDRSADTSKSAAQSGAKAGKTGKPDADNDASALDKAAGTLTDAKRAVILKKAEEAAAASGKARVDLTYCVATKGKVGDLDTFATQAYEALNDTRGWPRAGVTFTQGDAADGNCDFTLILSEARYLPEYDAGCSAEYSCRVGDDVIINWDRWRTGTAGWLKAGGTLRRYREMAVNHEVGHRLGHIDNETPCAGDGKPAALMQQQSKGLNGCTPNEWPLDSELWTQ</sequence>
<feature type="compositionally biased region" description="Basic and acidic residues" evidence="1">
    <location>
        <begin position="75"/>
        <end position="87"/>
    </location>
</feature>
<feature type="compositionally biased region" description="Low complexity" evidence="1">
    <location>
        <begin position="88"/>
        <end position="102"/>
    </location>
</feature>
<evidence type="ECO:0000259" key="3">
    <source>
        <dbReference type="Pfam" id="PF11350"/>
    </source>
</evidence>
<keyword evidence="2" id="KW-1133">Transmembrane helix</keyword>
<evidence type="ECO:0000256" key="2">
    <source>
        <dbReference type="SAM" id="Phobius"/>
    </source>
</evidence>
<dbReference type="AlphaFoldDB" id="A0A6L9SVT1"/>
<feature type="domain" description="DUF3152" evidence="3">
    <location>
        <begin position="144"/>
        <end position="289"/>
    </location>
</feature>
<dbReference type="PROSITE" id="PS51257">
    <property type="entry name" value="PROKAR_LIPOPROTEIN"/>
    <property type="match status" value="1"/>
</dbReference>
<dbReference type="SUPFAM" id="SSF55486">
    <property type="entry name" value="Metalloproteases ('zincins'), catalytic domain"/>
    <property type="match status" value="1"/>
</dbReference>
<dbReference type="InterPro" id="IPR022603">
    <property type="entry name" value="DUF3152"/>
</dbReference>
<dbReference type="EMBL" id="WHZV01000004">
    <property type="protein sequence ID" value="NEG55271.1"/>
    <property type="molecule type" value="Genomic_DNA"/>
</dbReference>
<gene>
    <name evidence="4" type="ORF">GFD21_05715</name>
</gene>
<dbReference type="Pfam" id="PF11350">
    <property type="entry name" value="DUF3152"/>
    <property type="match status" value="1"/>
</dbReference>
<evidence type="ECO:0000256" key="1">
    <source>
        <dbReference type="SAM" id="MobiDB-lite"/>
    </source>
</evidence>
<reference evidence="4 5" key="1">
    <citation type="submission" date="2019-10" db="EMBL/GenBank/DDBJ databases">
        <title>Bifidobacterium from non-human primates.</title>
        <authorList>
            <person name="Modesto M."/>
        </authorList>
    </citation>
    <scope>NUCLEOTIDE SEQUENCE [LARGE SCALE GENOMIC DNA]</scope>
    <source>
        <strain evidence="4 5">SMA15</strain>
    </source>
</reference>
<protein>
    <submittedName>
        <fullName evidence="4">DUF3152 domain-containing protein</fullName>
    </submittedName>
</protein>
<comment type="caution">
    <text evidence="4">The sequence shown here is derived from an EMBL/GenBank/DDBJ whole genome shotgun (WGS) entry which is preliminary data.</text>
</comment>
<feature type="transmembrane region" description="Helical" evidence="2">
    <location>
        <begin position="17"/>
        <end position="41"/>
    </location>
</feature>
<feature type="region of interest" description="Disordered" evidence="1">
    <location>
        <begin position="46"/>
        <end position="111"/>
    </location>
</feature>
<accession>A0A6L9SVT1</accession>
<keyword evidence="2" id="KW-0472">Membrane</keyword>
<evidence type="ECO:0000313" key="5">
    <source>
        <dbReference type="Proteomes" id="UP000483293"/>
    </source>
</evidence>
<keyword evidence="2" id="KW-0812">Transmembrane</keyword>
<proteinExistence type="predicted"/>
<evidence type="ECO:0000313" key="4">
    <source>
        <dbReference type="EMBL" id="NEG55271.1"/>
    </source>
</evidence>
<dbReference type="Proteomes" id="UP000483293">
    <property type="component" value="Unassembled WGS sequence"/>
</dbReference>
<keyword evidence="5" id="KW-1185">Reference proteome</keyword>
<organism evidence="4 5">
    <name type="scientific">Bifidobacterium platyrrhinorum</name>
    <dbReference type="NCBI Taxonomy" id="2661628"/>
    <lineage>
        <taxon>Bacteria</taxon>
        <taxon>Bacillati</taxon>
        <taxon>Actinomycetota</taxon>
        <taxon>Actinomycetes</taxon>
        <taxon>Bifidobacteriales</taxon>
        <taxon>Bifidobacteriaceae</taxon>
        <taxon>Bifidobacterium</taxon>
    </lineage>
</organism>